<evidence type="ECO:0000313" key="2">
    <source>
        <dbReference type="Proteomes" id="UP000799118"/>
    </source>
</evidence>
<organism evidence="1 2">
    <name type="scientific">Gymnopus androsaceus JB14</name>
    <dbReference type="NCBI Taxonomy" id="1447944"/>
    <lineage>
        <taxon>Eukaryota</taxon>
        <taxon>Fungi</taxon>
        <taxon>Dikarya</taxon>
        <taxon>Basidiomycota</taxon>
        <taxon>Agaricomycotina</taxon>
        <taxon>Agaricomycetes</taxon>
        <taxon>Agaricomycetidae</taxon>
        <taxon>Agaricales</taxon>
        <taxon>Marasmiineae</taxon>
        <taxon>Omphalotaceae</taxon>
        <taxon>Gymnopus</taxon>
    </lineage>
</organism>
<evidence type="ECO:0008006" key="3">
    <source>
        <dbReference type="Google" id="ProtNLM"/>
    </source>
</evidence>
<accession>A0A6A4I6Y1</accession>
<proteinExistence type="predicted"/>
<sequence>MVKLPNELVGYILDNLYFDRDALLNCALVGRAWVYSSQRGIFRQIVLDLTSVHMWSIYLEMTERLISSFDANPSLASYVRSFKLLTAATANIVHRLANLNVEKVALDLDEWNGVSPSLKEALVNMLRAHSVTRLSLTRFLITFKDLASLLSHMPHLKVLDLGIFFQDWDVPNSSLESNVEGAVASTAHCPPRSIQLHQLRLASENELISFATWFQQDWCPFAVGNLKLCIICTVYSEAAIDMLKLQQLGTKVRELKLPGQESHSTPAAFILGTLPIFIV</sequence>
<dbReference type="Gene3D" id="3.80.10.10">
    <property type="entry name" value="Ribonuclease Inhibitor"/>
    <property type="match status" value="1"/>
</dbReference>
<reference evidence="1" key="1">
    <citation type="journal article" date="2019" name="Environ. Microbiol.">
        <title>Fungal ecological strategies reflected in gene transcription - a case study of two litter decomposers.</title>
        <authorList>
            <person name="Barbi F."/>
            <person name="Kohler A."/>
            <person name="Barry K."/>
            <person name="Baskaran P."/>
            <person name="Daum C."/>
            <person name="Fauchery L."/>
            <person name="Ihrmark K."/>
            <person name="Kuo A."/>
            <person name="LaButti K."/>
            <person name="Lipzen A."/>
            <person name="Morin E."/>
            <person name="Grigoriev I.V."/>
            <person name="Henrissat B."/>
            <person name="Lindahl B."/>
            <person name="Martin F."/>
        </authorList>
    </citation>
    <scope>NUCLEOTIDE SEQUENCE</scope>
    <source>
        <strain evidence="1">JB14</strain>
    </source>
</reference>
<dbReference type="Proteomes" id="UP000799118">
    <property type="component" value="Unassembled WGS sequence"/>
</dbReference>
<dbReference type="OrthoDB" id="2921488at2759"/>
<dbReference type="InterPro" id="IPR032675">
    <property type="entry name" value="LRR_dom_sf"/>
</dbReference>
<name>A0A6A4I6Y1_9AGAR</name>
<dbReference type="AlphaFoldDB" id="A0A6A4I6Y1"/>
<evidence type="ECO:0000313" key="1">
    <source>
        <dbReference type="EMBL" id="KAE9405700.1"/>
    </source>
</evidence>
<protein>
    <recommendedName>
        <fullName evidence="3">F-box domain-containing protein</fullName>
    </recommendedName>
</protein>
<dbReference type="SUPFAM" id="SSF52047">
    <property type="entry name" value="RNI-like"/>
    <property type="match status" value="1"/>
</dbReference>
<keyword evidence="2" id="KW-1185">Reference proteome</keyword>
<gene>
    <name evidence="1" type="ORF">BT96DRAFT_915909</name>
</gene>
<dbReference type="EMBL" id="ML769407">
    <property type="protein sequence ID" value="KAE9405700.1"/>
    <property type="molecule type" value="Genomic_DNA"/>
</dbReference>